<dbReference type="Proteomes" id="UP000295711">
    <property type="component" value="Unassembled WGS sequence"/>
</dbReference>
<keyword evidence="11" id="KW-1185">Reference proteome</keyword>
<dbReference type="Pfam" id="PF08331">
    <property type="entry name" value="QueG_DUF1730"/>
    <property type="match status" value="1"/>
</dbReference>
<feature type="domain" description="4Fe-4S ferredoxin-type" evidence="9">
    <location>
        <begin position="176"/>
        <end position="207"/>
    </location>
</feature>
<keyword evidence="4" id="KW-0479">Metal-binding</keyword>
<dbReference type="EMBL" id="SLXA01000001">
    <property type="protein sequence ID" value="TCO86318.1"/>
    <property type="molecule type" value="Genomic_DNA"/>
</dbReference>
<evidence type="ECO:0000256" key="2">
    <source>
        <dbReference type="ARBA" id="ARBA00022490"/>
    </source>
</evidence>
<dbReference type="InterPro" id="IPR004453">
    <property type="entry name" value="QueG"/>
</dbReference>
<protein>
    <submittedName>
        <fullName evidence="10">Epoxyqueuosine reductase</fullName>
    </submittedName>
</protein>
<dbReference type="GO" id="GO:0046872">
    <property type="term" value="F:metal ion binding"/>
    <property type="evidence" value="ECO:0007669"/>
    <property type="project" value="UniProtKB-KW"/>
</dbReference>
<evidence type="ECO:0000256" key="3">
    <source>
        <dbReference type="ARBA" id="ARBA00022694"/>
    </source>
</evidence>
<dbReference type="Gene3D" id="3.30.70.20">
    <property type="match status" value="1"/>
</dbReference>
<dbReference type="InterPro" id="IPR017896">
    <property type="entry name" value="4Fe4S_Fe-S-bd"/>
</dbReference>
<dbReference type="AlphaFoldDB" id="A0A4V2SE21"/>
<evidence type="ECO:0000313" key="10">
    <source>
        <dbReference type="EMBL" id="TCO86318.1"/>
    </source>
</evidence>
<organism evidence="10 11">
    <name type="scientific">Frisingicoccus caecimuris</name>
    <dbReference type="NCBI Taxonomy" id="1796636"/>
    <lineage>
        <taxon>Bacteria</taxon>
        <taxon>Bacillati</taxon>
        <taxon>Bacillota</taxon>
        <taxon>Clostridia</taxon>
        <taxon>Lachnospirales</taxon>
        <taxon>Lachnospiraceae</taxon>
        <taxon>Frisingicoccus</taxon>
    </lineage>
</organism>
<dbReference type="PROSITE" id="PS00198">
    <property type="entry name" value="4FE4S_FER_1"/>
    <property type="match status" value="1"/>
</dbReference>
<keyword evidence="6" id="KW-0560">Oxidoreductase</keyword>
<dbReference type="PANTHER" id="PTHR30002">
    <property type="entry name" value="EPOXYQUEUOSINE REDUCTASE"/>
    <property type="match status" value="1"/>
</dbReference>
<keyword evidence="7" id="KW-0408">Iron</keyword>
<dbReference type="InterPro" id="IPR013542">
    <property type="entry name" value="QueG_DUF1730"/>
</dbReference>
<evidence type="ECO:0000256" key="6">
    <source>
        <dbReference type="ARBA" id="ARBA00023002"/>
    </source>
</evidence>
<keyword evidence="8" id="KW-0411">Iron-sulfur</keyword>
<evidence type="ECO:0000256" key="4">
    <source>
        <dbReference type="ARBA" id="ARBA00022723"/>
    </source>
</evidence>
<evidence type="ECO:0000256" key="5">
    <source>
        <dbReference type="ARBA" id="ARBA00022785"/>
    </source>
</evidence>
<dbReference type="OrthoDB" id="9784571at2"/>
<dbReference type="PROSITE" id="PS51379">
    <property type="entry name" value="4FE4S_FER_2"/>
    <property type="match status" value="1"/>
</dbReference>
<dbReference type="PANTHER" id="PTHR30002:SF4">
    <property type="entry name" value="EPOXYQUEUOSINE REDUCTASE"/>
    <property type="match status" value="1"/>
</dbReference>
<evidence type="ECO:0000256" key="7">
    <source>
        <dbReference type="ARBA" id="ARBA00023004"/>
    </source>
</evidence>
<keyword evidence="3" id="KW-0819">tRNA processing</keyword>
<dbReference type="SUPFAM" id="SSF46548">
    <property type="entry name" value="alpha-helical ferredoxin"/>
    <property type="match status" value="1"/>
</dbReference>
<dbReference type="RefSeq" id="WP_132087247.1">
    <property type="nucleotide sequence ID" value="NZ_JANKAQ010000005.1"/>
</dbReference>
<gene>
    <name evidence="10" type="ORF">EV212_10198</name>
</gene>
<evidence type="ECO:0000259" key="9">
    <source>
        <dbReference type="PROSITE" id="PS51379"/>
    </source>
</evidence>
<evidence type="ECO:0000256" key="1">
    <source>
        <dbReference type="ARBA" id="ARBA00022485"/>
    </source>
</evidence>
<dbReference type="InterPro" id="IPR017900">
    <property type="entry name" value="4Fe4S_Fe_S_CS"/>
</dbReference>
<dbReference type="GO" id="GO:0051539">
    <property type="term" value="F:4 iron, 4 sulfur cluster binding"/>
    <property type="evidence" value="ECO:0007669"/>
    <property type="project" value="UniProtKB-KW"/>
</dbReference>
<reference evidence="10 11" key="1">
    <citation type="submission" date="2019-03" db="EMBL/GenBank/DDBJ databases">
        <title>Genomic Encyclopedia of Type Strains, Phase IV (KMG-IV): sequencing the most valuable type-strain genomes for metagenomic binning, comparative biology and taxonomic classification.</title>
        <authorList>
            <person name="Goeker M."/>
        </authorList>
    </citation>
    <scope>NUCLEOTIDE SEQUENCE [LARGE SCALE GENOMIC DNA]</scope>
    <source>
        <strain evidence="10 11">DSM 28559</strain>
    </source>
</reference>
<evidence type="ECO:0000256" key="8">
    <source>
        <dbReference type="ARBA" id="ARBA00023014"/>
    </source>
</evidence>
<accession>A0A4V2SE21</accession>
<proteinExistence type="predicted"/>
<dbReference type="GO" id="GO:0052693">
    <property type="term" value="F:epoxyqueuosine reductase activity"/>
    <property type="evidence" value="ECO:0007669"/>
    <property type="project" value="TreeGrafter"/>
</dbReference>
<sequence length="306" mass="34862">MVDLYRLAEELNIDDIAVCHAEKFNSVEQLLKKDVELGILPPFVETDIHRRVCPEETLARAKSFIVILEHYEPSVYKVREGLYGNISPAASGEDYHRIVRRKLSGLMSALEAADPDGRRLAYVDNSPFSEKHVAIRAGLGRLMRNGLFYSRKFGSRCYIGLILSDRPADFYGLPFRRDDEDPWFERCRTCSACQKFCPGKAITEAGMNSYRCVSYLTQKKEPLSPEEERIMGRQIYGCDVCQNVCPLNRPTVPAGYTTGTEVSLEELLTMSNKQFKMHYQATAAGWRGKKQLQKNAEIVLKNIMER</sequence>
<comment type="caution">
    <text evidence="10">The sequence shown here is derived from an EMBL/GenBank/DDBJ whole genome shotgun (WGS) entry which is preliminary data.</text>
</comment>
<name>A0A4V2SE21_9FIRM</name>
<keyword evidence="2" id="KW-0963">Cytoplasm</keyword>
<dbReference type="Pfam" id="PF13484">
    <property type="entry name" value="Fer4_16"/>
    <property type="match status" value="1"/>
</dbReference>
<keyword evidence="5" id="KW-0671">Queuosine biosynthesis</keyword>
<keyword evidence="1" id="KW-0004">4Fe-4S</keyword>
<evidence type="ECO:0000313" key="11">
    <source>
        <dbReference type="Proteomes" id="UP000295711"/>
    </source>
</evidence>
<dbReference type="GO" id="GO:0008616">
    <property type="term" value="P:tRNA queuosine(34) biosynthetic process"/>
    <property type="evidence" value="ECO:0007669"/>
    <property type="project" value="UniProtKB-KW"/>
</dbReference>